<evidence type="ECO:0000256" key="1">
    <source>
        <dbReference type="SAM" id="SignalP"/>
    </source>
</evidence>
<dbReference type="InterPro" id="IPR010438">
    <property type="entry name" value="Lambda_Bor"/>
</dbReference>
<accession>A0A7H0VEA8</accession>
<proteinExistence type="predicted"/>
<dbReference type="Proteomes" id="UP000516305">
    <property type="component" value="Chromosome"/>
</dbReference>
<organism evidence="2 3">
    <name type="scientific">Croceimicrobium hydrocarbonivorans</name>
    <dbReference type="NCBI Taxonomy" id="2761580"/>
    <lineage>
        <taxon>Bacteria</taxon>
        <taxon>Pseudomonadati</taxon>
        <taxon>Bacteroidota</taxon>
        <taxon>Flavobacteriia</taxon>
        <taxon>Flavobacteriales</taxon>
        <taxon>Owenweeksiaceae</taxon>
        <taxon>Croceimicrobium</taxon>
    </lineage>
</organism>
<dbReference type="AlphaFoldDB" id="A0A7H0VEA8"/>
<feature type="chain" id="PRO_5029003930" description="Lipoprotein" evidence="1">
    <location>
        <begin position="24"/>
        <end position="116"/>
    </location>
</feature>
<evidence type="ECO:0000313" key="3">
    <source>
        <dbReference type="Proteomes" id="UP000516305"/>
    </source>
</evidence>
<keyword evidence="1" id="KW-0732">Signal</keyword>
<gene>
    <name evidence="2" type="ORF">H4K34_17045</name>
</gene>
<dbReference type="KEGG" id="chyd:H4K34_17045"/>
<dbReference type="EMBL" id="CP060139">
    <property type="protein sequence ID" value="QNR24056.1"/>
    <property type="molecule type" value="Genomic_DNA"/>
</dbReference>
<evidence type="ECO:0008006" key="4">
    <source>
        <dbReference type="Google" id="ProtNLM"/>
    </source>
</evidence>
<protein>
    <recommendedName>
        <fullName evidence="4">Lipoprotein</fullName>
    </recommendedName>
</protein>
<feature type="signal peptide" evidence="1">
    <location>
        <begin position="1"/>
        <end position="23"/>
    </location>
</feature>
<dbReference type="PROSITE" id="PS51257">
    <property type="entry name" value="PROKAR_LIPOPROTEIN"/>
    <property type="match status" value="1"/>
</dbReference>
<name>A0A7H0VEA8_9FLAO</name>
<reference evidence="2 3" key="1">
    <citation type="submission" date="2020-08" db="EMBL/GenBank/DDBJ databases">
        <title>Croceimicrobium hydrocarbonivorans gen. nov., sp. nov., a novel marine bacterium isolated from a bacterial consortium that degrades polyethylene terephthalate.</title>
        <authorList>
            <person name="Liu R."/>
        </authorList>
    </citation>
    <scope>NUCLEOTIDE SEQUENCE [LARGE SCALE GENOMIC DNA]</scope>
    <source>
        <strain evidence="2 3">A20-9</strain>
    </source>
</reference>
<evidence type="ECO:0000313" key="2">
    <source>
        <dbReference type="EMBL" id="QNR24056.1"/>
    </source>
</evidence>
<sequence>MKLKSLAALVIGSLLLSSCFSHHYSIGKGVRVEKTREVTEKNHFMGFGVIPVKRCHIDQMVGDTLNYEIYTRSTPQDMIVSTLTIGIYTPTTTTVTIPDEIYKRNTNRKVKRKESN</sequence>
<dbReference type="RefSeq" id="WP_210758589.1">
    <property type="nucleotide sequence ID" value="NZ_CP060139.1"/>
</dbReference>
<keyword evidence="3" id="KW-1185">Reference proteome</keyword>
<dbReference type="Pfam" id="PF06291">
    <property type="entry name" value="Lambda_Bor"/>
    <property type="match status" value="1"/>
</dbReference>